<sequence length="81" mass="9139">MLYCVSVDFDDFPDHSRRAGSSREYVWPCSEAQGSPHHHLRGFNCLEKSTAISELATEMPDQTPLVKRGGDTDHLVGDRYD</sequence>
<accession>A0AAN8S855</accession>
<gene>
    <name evidence="2" type="ORF">RUM43_008675</name>
</gene>
<feature type="region of interest" description="Disordered" evidence="1">
    <location>
        <begin position="59"/>
        <end position="81"/>
    </location>
</feature>
<evidence type="ECO:0000313" key="2">
    <source>
        <dbReference type="EMBL" id="KAK6622832.1"/>
    </source>
</evidence>
<proteinExistence type="predicted"/>
<reference evidence="2 3" key="1">
    <citation type="submission" date="2023-10" db="EMBL/GenBank/DDBJ databases">
        <title>Genomes of two closely related lineages of the louse Polyplax serrata with different host specificities.</title>
        <authorList>
            <person name="Martinu J."/>
            <person name="Tarabai H."/>
            <person name="Stefka J."/>
            <person name="Hypsa V."/>
        </authorList>
    </citation>
    <scope>NUCLEOTIDE SEQUENCE [LARGE SCALE GENOMIC DNA]</scope>
    <source>
        <strain evidence="2">HR10_N</strain>
    </source>
</reference>
<dbReference type="EMBL" id="JAWJWE010000038">
    <property type="protein sequence ID" value="KAK6622832.1"/>
    <property type="molecule type" value="Genomic_DNA"/>
</dbReference>
<protein>
    <submittedName>
        <fullName evidence="2">Uncharacterized protein</fullName>
    </submittedName>
</protein>
<evidence type="ECO:0000313" key="3">
    <source>
        <dbReference type="Proteomes" id="UP001372834"/>
    </source>
</evidence>
<dbReference type="AlphaFoldDB" id="A0AAN8S855"/>
<feature type="compositionally biased region" description="Basic and acidic residues" evidence="1">
    <location>
        <begin position="68"/>
        <end position="81"/>
    </location>
</feature>
<dbReference type="Proteomes" id="UP001372834">
    <property type="component" value="Unassembled WGS sequence"/>
</dbReference>
<organism evidence="2 3">
    <name type="scientific">Polyplax serrata</name>
    <name type="common">Common mouse louse</name>
    <dbReference type="NCBI Taxonomy" id="468196"/>
    <lineage>
        <taxon>Eukaryota</taxon>
        <taxon>Metazoa</taxon>
        <taxon>Ecdysozoa</taxon>
        <taxon>Arthropoda</taxon>
        <taxon>Hexapoda</taxon>
        <taxon>Insecta</taxon>
        <taxon>Pterygota</taxon>
        <taxon>Neoptera</taxon>
        <taxon>Paraneoptera</taxon>
        <taxon>Psocodea</taxon>
        <taxon>Troctomorpha</taxon>
        <taxon>Phthiraptera</taxon>
        <taxon>Anoplura</taxon>
        <taxon>Polyplacidae</taxon>
        <taxon>Polyplax</taxon>
    </lineage>
</organism>
<name>A0AAN8S855_POLSC</name>
<comment type="caution">
    <text evidence="2">The sequence shown here is derived from an EMBL/GenBank/DDBJ whole genome shotgun (WGS) entry which is preliminary data.</text>
</comment>
<evidence type="ECO:0000256" key="1">
    <source>
        <dbReference type="SAM" id="MobiDB-lite"/>
    </source>
</evidence>